<reference evidence="1" key="1">
    <citation type="journal article" date="2021" name="Environ. Microbiol.">
        <title>Gene family expansions and transcriptome signatures uncover fungal adaptations to wood decay.</title>
        <authorList>
            <person name="Hage H."/>
            <person name="Miyauchi S."/>
            <person name="Viragh M."/>
            <person name="Drula E."/>
            <person name="Min B."/>
            <person name="Chaduli D."/>
            <person name="Navarro D."/>
            <person name="Favel A."/>
            <person name="Norest M."/>
            <person name="Lesage-Meessen L."/>
            <person name="Balint B."/>
            <person name="Merenyi Z."/>
            <person name="de Eugenio L."/>
            <person name="Morin E."/>
            <person name="Martinez A.T."/>
            <person name="Baldrian P."/>
            <person name="Stursova M."/>
            <person name="Martinez M.J."/>
            <person name="Novotny C."/>
            <person name="Magnuson J.K."/>
            <person name="Spatafora J.W."/>
            <person name="Maurice S."/>
            <person name="Pangilinan J."/>
            <person name="Andreopoulos W."/>
            <person name="LaButti K."/>
            <person name="Hundley H."/>
            <person name="Na H."/>
            <person name="Kuo A."/>
            <person name="Barry K."/>
            <person name="Lipzen A."/>
            <person name="Henrissat B."/>
            <person name="Riley R."/>
            <person name="Ahrendt S."/>
            <person name="Nagy L.G."/>
            <person name="Grigoriev I.V."/>
            <person name="Martin F."/>
            <person name="Rosso M.N."/>
        </authorList>
    </citation>
    <scope>NUCLEOTIDE SEQUENCE</scope>
    <source>
        <strain evidence="1">CBS 384.51</strain>
    </source>
</reference>
<dbReference type="Proteomes" id="UP001055072">
    <property type="component" value="Unassembled WGS sequence"/>
</dbReference>
<keyword evidence="2" id="KW-1185">Reference proteome</keyword>
<evidence type="ECO:0000313" key="1">
    <source>
        <dbReference type="EMBL" id="KAI0085349.1"/>
    </source>
</evidence>
<accession>A0ACB8TU01</accession>
<comment type="caution">
    <text evidence="1">The sequence shown here is derived from an EMBL/GenBank/DDBJ whole genome shotgun (WGS) entry which is preliminary data.</text>
</comment>
<feature type="non-terminal residue" evidence="1">
    <location>
        <position position="70"/>
    </location>
</feature>
<sequence length="70" mass="7607">MCSPTFIQKAESSTVPLSLIISHPRHSPSRAHPLPMPMSAPFEQMRRALEGTNEHVHRSSIGARGSDTSG</sequence>
<protein>
    <submittedName>
        <fullName evidence="1">Uncharacterized protein</fullName>
    </submittedName>
</protein>
<gene>
    <name evidence="1" type="ORF">BDY19DRAFT_966653</name>
</gene>
<evidence type="ECO:0000313" key="2">
    <source>
        <dbReference type="Proteomes" id="UP001055072"/>
    </source>
</evidence>
<name>A0ACB8TU01_9APHY</name>
<organism evidence="1 2">
    <name type="scientific">Irpex rosettiformis</name>
    <dbReference type="NCBI Taxonomy" id="378272"/>
    <lineage>
        <taxon>Eukaryota</taxon>
        <taxon>Fungi</taxon>
        <taxon>Dikarya</taxon>
        <taxon>Basidiomycota</taxon>
        <taxon>Agaricomycotina</taxon>
        <taxon>Agaricomycetes</taxon>
        <taxon>Polyporales</taxon>
        <taxon>Irpicaceae</taxon>
        <taxon>Irpex</taxon>
    </lineage>
</organism>
<dbReference type="EMBL" id="MU274932">
    <property type="protein sequence ID" value="KAI0085349.1"/>
    <property type="molecule type" value="Genomic_DNA"/>
</dbReference>
<proteinExistence type="predicted"/>